<dbReference type="EMBL" id="JASBWU010000003">
    <property type="protein sequence ID" value="KAJ9123432.1"/>
    <property type="molecule type" value="Genomic_DNA"/>
</dbReference>
<gene>
    <name evidence="1" type="ORF">QFC22_001634</name>
</gene>
<proteinExistence type="predicted"/>
<comment type="caution">
    <text evidence="1">The sequence shown here is derived from an EMBL/GenBank/DDBJ whole genome shotgun (WGS) entry which is preliminary data.</text>
</comment>
<dbReference type="Proteomes" id="UP001243375">
    <property type="component" value="Unassembled WGS sequence"/>
</dbReference>
<evidence type="ECO:0000313" key="2">
    <source>
        <dbReference type="Proteomes" id="UP001243375"/>
    </source>
</evidence>
<reference evidence="1" key="1">
    <citation type="submission" date="2023-04" db="EMBL/GenBank/DDBJ databases">
        <title>Draft Genome sequencing of Naganishia species isolated from polar environments using Oxford Nanopore Technology.</title>
        <authorList>
            <person name="Leo P."/>
            <person name="Venkateswaran K."/>
        </authorList>
    </citation>
    <scope>NUCLEOTIDE SEQUENCE</scope>
    <source>
        <strain evidence="1">MNA-CCFEE 5425</strain>
    </source>
</reference>
<sequence length="378" mass="39468">MATFGNRKPSIDLLTGDAPPDNIPDASTTPSSGTSKINILKQKLTSKSILNLNGKHDDQAIPTSPSKRRLSLSGFNTSSVGLSPTSPSASVSKGGRRSSLATSAIPQAPASSDRLADITSTPNVYPPGTTFSSDFTAPVNENAIRRNLNFDSATTPNATRGALNDSWIPIEPERRPFAPTSAMAMTSENSSFGFSGSPATQPSKSGSPRNLSMRPEVGKINIPPFNFPSRLANSSHLRDSPLSSPSGGWSARTPGPTSARTPGGNGWGMTIIPSTPLPQPIANLPTFRDNNASGTPSGSRPGSRSNQTKEGPGGGYGFPVMPAGTDRSGGMDSRGASRSGSAATSPTRGTENATAEFRRAKKHMVRSLRVSLNQRKHD</sequence>
<name>A0ACC2XJG3_9TREE</name>
<evidence type="ECO:0000313" key="1">
    <source>
        <dbReference type="EMBL" id="KAJ9123432.1"/>
    </source>
</evidence>
<keyword evidence="2" id="KW-1185">Reference proteome</keyword>
<organism evidence="1 2">
    <name type="scientific">Naganishia vaughanmartiniae</name>
    <dbReference type="NCBI Taxonomy" id="1424756"/>
    <lineage>
        <taxon>Eukaryota</taxon>
        <taxon>Fungi</taxon>
        <taxon>Dikarya</taxon>
        <taxon>Basidiomycota</taxon>
        <taxon>Agaricomycotina</taxon>
        <taxon>Tremellomycetes</taxon>
        <taxon>Filobasidiales</taxon>
        <taxon>Filobasidiaceae</taxon>
        <taxon>Naganishia</taxon>
    </lineage>
</organism>
<protein>
    <submittedName>
        <fullName evidence="1">Uncharacterized protein</fullName>
    </submittedName>
</protein>
<accession>A0ACC2XJG3</accession>